<accession>A0AAW0DC41</accession>
<protein>
    <recommendedName>
        <fullName evidence="3">F-box domain-containing protein</fullName>
    </recommendedName>
</protein>
<dbReference type="AlphaFoldDB" id="A0AAW0DC41"/>
<dbReference type="SUPFAM" id="SSF52047">
    <property type="entry name" value="RNI-like"/>
    <property type="match status" value="1"/>
</dbReference>
<dbReference type="Proteomes" id="UP001362999">
    <property type="component" value="Unassembled WGS sequence"/>
</dbReference>
<gene>
    <name evidence="1" type="ORF">R3P38DRAFT_1874389</name>
</gene>
<organism evidence="1 2">
    <name type="scientific">Favolaschia claudopus</name>
    <dbReference type="NCBI Taxonomy" id="2862362"/>
    <lineage>
        <taxon>Eukaryota</taxon>
        <taxon>Fungi</taxon>
        <taxon>Dikarya</taxon>
        <taxon>Basidiomycota</taxon>
        <taxon>Agaricomycotina</taxon>
        <taxon>Agaricomycetes</taxon>
        <taxon>Agaricomycetidae</taxon>
        <taxon>Agaricales</taxon>
        <taxon>Marasmiineae</taxon>
        <taxon>Mycenaceae</taxon>
        <taxon>Favolaschia</taxon>
    </lineage>
</organism>
<evidence type="ECO:0000313" key="1">
    <source>
        <dbReference type="EMBL" id="KAK7048673.1"/>
    </source>
</evidence>
<evidence type="ECO:0000313" key="2">
    <source>
        <dbReference type="Proteomes" id="UP001362999"/>
    </source>
</evidence>
<dbReference type="EMBL" id="JAWWNJ010000009">
    <property type="protein sequence ID" value="KAK7048673.1"/>
    <property type="molecule type" value="Genomic_DNA"/>
</dbReference>
<proteinExistence type="predicted"/>
<sequence length="252" mass="28524">MASIQAITLPSELEQVIFEQAAILCPKSIPRFLLVAHRVKIWVEPFLYRTITILNPCLDFRKLRAECSPPFPMECNTFLSLIRSKGPGFFRRSVRNLYLCPEDGQSDNMVIIFDACSGIENLCLVTSSTSSVLQVIPSLKRLHCVLSALKRLDGFTIPLLSSLTHLDMFDMSGWYEEELRAELAMLPCLTHLALVDRRFLPKCLALLPAWDTLRVLIMHILSVYAGPILGLLETCGARGLEQDQRFVLIDDW</sequence>
<reference evidence="1 2" key="1">
    <citation type="journal article" date="2024" name="J Genomics">
        <title>Draft genome sequencing and assembly of Favolaschia claudopus CIRM-BRFM 2984 isolated from oak limbs.</title>
        <authorList>
            <person name="Navarro D."/>
            <person name="Drula E."/>
            <person name="Chaduli D."/>
            <person name="Cazenave R."/>
            <person name="Ahrendt S."/>
            <person name="Wang J."/>
            <person name="Lipzen A."/>
            <person name="Daum C."/>
            <person name="Barry K."/>
            <person name="Grigoriev I.V."/>
            <person name="Favel A."/>
            <person name="Rosso M.N."/>
            <person name="Martin F."/>
        </authorList>
    </citation>
    <scope>NUCLEOTIDE SEQUENCE [LARGE SCALE GENOMIC DNA]</scope>
    <source>
        <strain evidence="1 2">CIRM-BRFM 2984</strain>
    </source>
</reference>
<name>A0AAW0DC41_9AGAR</name>
<evidence type="ECO:0008006" key="3">
    <source>
        <dbReference type="Google" id="ProtNLM"/>
    </source>
</evidence>
<comment type="caution">
    <text evidence="1">The sequence shown here is derived from an EMBL/GenBank/DDBJ whole genome shotgun (WGS) entry which is preliminary data.</text>
</comment>
<keyword evidence="2" id="KW-1185">Reference proteome</keyword>